<name>Q23FB8_TETTS</name>
<protein>
    <submittedName>
        <fullName evidence="2">FHA domain protein</fullName>
    </submittedName>
</protein>
<evidence type="ECO:0000313" key="3">
    <source>
        <dbReference type="Proteomes" id="UP000009168"/>
    </source>
</evidence>
<dbReference type="InParanoid" id="Q23FB8"/>
<dbReference type="Gene3D" id="2.60.200.20">
    <property type="match status" value="2"/>
</dbReference>
<reference evidence="3" key="1">
    <citation type="journal article" date="2006" name="PLoS Biol.">
        <title>Macronuclear genome sequence of the ciliate Tetrahymena thermophila, a model eukaryote.</title>
        <authorList>
            <person name="Eisen J.A."/>
            <person name="Coyne R.S."/>
            <person name="Wu M."/>
            <person name="Wu D."/>
            <person name="Thiagarajan M."/>
            <person name="Wortman J.R."/>
            <person name="Badger J.H."/>
            <person name="Ren Q."/>
            <person name="Amedeo P."/>
            <person name="Jones K.M."/>
            <person name="Tallon L.J."/>
            <person name="Delcher A.L."/>
            <person name="Salzberg S.L."/>
            <person name="Silva J.C."/>
            <person name="Haas B.J."/>
            <person name="Majoros W.H."/>
            <person name="Farzad M."/>
            <person name="Carlton J.M."/>
            <person name="Smith R.K. Jr."/>
            <person name="Garg J."/>
            <person name="Pearlman R.E."/>
            <person name="Karrer K.M."/>
            <person name="Sun L."/>
            <person name="Manning G."/>
            <person name="Elde N.C."/>
            <person name="Turkewitz A.P."/>
            <person name="Asai D.J."/>
            <person name="Wilkes D.E."/>
            <person name="Wang Y."/>
            <person name="Cai H."/>
            <person name="Collins K."/>
            <person name="Stewart B.A."/>
            <person name="Lee S.R."/>
            <person name="Wilamowska K."/>
            <person name="Weinberg Z."/>
            <person name="Ruzzo W.L."/>
            <person name="Wloga D."/>
            <person name="Gaertig J."/>
            <person name="Frankel J."/>
            <person name="Tsao C.-C."/>
            <person name="Gorovsky M.A."/>
            <person name="Keeling P.J."/>
            <person name="Waller R.F."/>
            <person name="Patron N.J."/>
            <person name="Cherry J.M."/>
            <person name="Stover N.A."/>
            <person name="Krieger C.J."/>
            <person name="del Toro C."/>
            <person name="Ryder H.F."/>
            <person name="Williamson S.C."/>
            <person name="Barbeau R.A."/>
            <person name="Hamilton E.P."/>
            <person name="Orias E."/>
        </authorList>
    </citation>
    <scope>NUCLEOTIDE SEQUENCE [LARGE SCALE GENOMIC DNA]</scope>
    <source>
        <strain evidence="3">SB210</strain>
    </source>
</reference>
<evidence type="ECO:0000313" key="2">
    <source>
        <dbReference type="EMBL" id="EAR95235.2"/>
    </source>
</evidence>
<dbReference type="SMART" id="SM00240">
    <property type="entry name" value="FHA"/>
    <property type="match status" value="2"/>
</dbReference>
<accession>Q23FB8</accession>
<dbReference type="OrthoDB" id="298175at2759"/>
<dbReference type="GeneID" id="7828297"/>
<dbReference type="HOGENOM" id="CLU_297476_0_0_1"/>
<dbReference type="CDD" id="cd00060">
    <property type="entry name" value="FHA"/>
    <property type="match status" value="1"/>
</dbReference>
<organism evidence="2 3">
    <name type="scientific">Tetrahymena thermophila (strain SB210)</name>
    <dbReference type="NCBI Taxonomy" id="312017"/>
    <lineage>
        <taxon>Eukaryota</taxon>
        <taxon>Sar</taxon>
        <taxon>Alveolata</taxon>
        <taxon>Ciliophora</taxon>
        <taxon>Intramacronucleata</taxon>
        <taxon>Oligohymenophorea</taxon>
        <taxon>Hymenostomatida</taxon>
        <taxon>Tetrahymenina</taxon>
        <taxon>Tetrahymenidae</taxon>
        <taxon>Tetrahymena</taxon>
    </lineage>
</organism>
<dbReference type="EMBL" id="GG662706">
    <property type="protein sequence ID" value="EAR95235.2"/>
    <property type="molecule type" value="Genomic_DNA"/>
</dbReference>
<keyword evidence="3" id="KW-1185">Reference proteome</keyword>
<proteinExistence type="predicted"/>
<dbReference type="SUPFAM" id="SSF49879">
    <property type="entry name" value="SMAD/FHA domain"/>
    <property type="match status" value="2"/>
</dbReference>
<dbReference type="InterPro" id="IPR000253">
    <property type="entry name" value="FHA_dom"/>
</dbReference>
<gene>
    <name evidence="2" type="ORF">TTHERM_00378990</name>
</gene>
<dbReference type="InterPro" id="IPR008984">
    <property type="entry name" value="SMAD_FHA_dom_sf"/>
</dbReference>
<feature type="domain" description="FHA" evidence="1">
    <location>
        <begin position="283"/>
        <end position="312"/>
    </location>
</feature>
<dbReference type="RefSeq" id="XP_001015480.2">
    <property type="nucleotide sequence ID" value="XM_001015480.3"/>
</dbReference>
<sequence length="650" mass="77521">MFQQHFHLQQPRITQNEYKIFNQEQIEQYMPLIQNQTYRNQENNQQEYDQLQTANQVDVQNLPRNHQLLLQAIKEEIEENIYGTKVINALLPSAEKKNLQDIEEEDDDEQIIQNKIEEELKIIGDEQDNSNNYDDDLQNTFENQNCMLFRDDGFGQHQVLGLVHEANDIDEDQNDNDIDIQNEEIQLQKINKKGYGMQLSVEEDKIKERDFQKYQKQRRLLKIDEYINNQQQMSSQLEKGFINTNSFKVSVLDTFYQDDILFEKVIKNGSISSQPTKINCEDIIIGRGNQKNTKIDININRDSQVSKQHCKLVTEYYYKQNNSQLEGLDLLINYYEQIYKKNKDKIDIQTRALTLPQIQYTLKKFLYQKPSLYLVDLSSSNGSQILIDYQKYTRLGYDQFLQCGSINLHVLEINDLKHYDNFLSLISDYLLEELQREMSHEQQTFSKCGLPQKYLNFVIESFKQISALLKKINLYQTIQKQGLTEIYRFWILKFLNAKLKKREAFEIKMIPYIKIKAQQYLKQDRPKNYFLFHDEENPKIFKVGKSVECDVQLDSNLISRNHCEINYNPQTSQWLIRDGFQQDKERKPSKNKTWINLYNCKQSEYSETIPFRLEPDQESVIKLGNTIIKINKEEEHFEYHNQQQQNKLFI</sequence>
<dbReference type="KEGG" id="tet:TTHERM_00378990"/>
<dbReference type="Pfam" id="PF00498">
    <property type="entry name" value="FHA"/>
    <property type="match status" value="1"/>
</dbReference>
<evidence type="ECO:0000259" key="1">
    <source>
        <dbReference type="PROSITE" id="PS50006"/>
    </source>
</evidence>
<feature type="domain" description="FHA" evidence="1">
    <location>
        <begin position="541"/>
        <end position="596"/>
    </location>
</feature>
<dbReference type="PANTHER" id="PTHR46210">
    <property type="entry name" value="FHA DOMAIN-CONTAINING PROTEIN"/>
    <property type="match status" value="1"/>
</dbReference>
<dbReference type="PROSITE" id="PS50006">
    <property type="entry name" value="FHA_DOMAIN"/>
    <property type="match status" value="2"/>
</dbReference>
<dbReference type="Proteomes" id="UP000009168">
    <property type="component" value="Unassembled WGS sequence"/>
</dbReference>
<dbReference type="PANTHER" id="PTHR46210:SF1">
    <property type="entry name" value="FHA DOMAIN-CONTAINING PROTEIN"/>
    <property type="match status" value="1"/>
</dbReference>
<dbReference type="AlphaFoldDB" id="Q23FB8"/>